<keyword evidence="1" id="KW-0812">Transmembrane</keyword>
<evidence type="ECO:0000313" key="3">
    <source>
        <dbReference type="Proteomes" id="UP000293846"/>
    </source>
</evidence>
<organism evidence="2 3">
    <name type="scientific">Cytobacillus praedii</name>
    <dbReference type="NCBI Taxonomy" id="1742358"/>
    <lineage>
        <taxon>Bacteria</taxon>
        <taxon>Bacillati</taxon>
        <taxon>Bacillota</taxon>
        <taxon>Bacilli</taxon>
        <taxon>Bacillales</taxon>
        <taxon>Bacillaceae</taxon>
        <taxon>Cytobacillus</taxon>
    </lineage>
</organism>
<dbReference type="NCBIfam" id="TIGR01673">
    <property type="entry name" value="holin_LLH"/>
    <property type="match status" value="1"/>
</dbReference>
<feature type="transmembrane region" description="Helical" evidence="1">
    <location>
        <begin position="12"/>
        <end position="28"/>
    </location>
</feature>
<proteinExistence type="predicted"/>
<comment type="caution">
    <text evidence="2">The sequence shown here is derived from an EMBL/GenBank/DDBJ whole genome shotgun (WGS) entry which is preliminary data.</text>
</comment>
<dbReference type="RefSeq" id="WP_131238473.1">
    <property type="nucleotide sequence ID" value="NZ_SJTH01000056.1"/>
</dbReference>
<gene>
    <name evidence="2" type="ORF">E0Y62_23220</name>
</gene>
<accession>A0A4R1ATP8</accession>
<evidence type="ECO:0000256" key="1">
    <source>
        <dbReference type="SAM" id="Phobius"/>
    </source>
</evidence>
<dbReference type="Proteomes" id="UP000293846">
    <property type="component" value="Unassembled WGS sequence"/>
</dbReference>
<reference evidence="2 3" key="1">
    <citation type="submission" date="2019-03" db="EMBL/GenBank/DDBJ databases">
        <authorList>
            <person name="Jensen L."/>
            <person name="Storgaard J."/>
            <person name="Sulaj E."/>
            <person name="Schramm A."/>
            <person name="Marshall I.P.G."/>
        </authorList>
    </citation>
    <scope>NUCLEOTIDE SEQUENCE [LARGE SCALE GENOMIC DNA]</scope>
    <source>
        <strain evidence="2 3">2017H2G3</strain>
    </source>
</reference>
<keyword evidence="3" id="KW-1185">Reference proteome</keyword>
<name>A0A4R1ATP8_9BACI</name>
<dbReference type="AlphaFoldDB" id="A0A4R1ATP8"/>
<protein>
    <submittedName>
        <fullName evidence="2">Phage holin</fullName>
    </submittedName>
</protein>
<keyword evidence="1" id="KW-0472">Membrane</keyword>
<evidence type="ECO:0000313" key="2">
    <source>
        <dbReference type="EMBL" id="TCJ01605.1"/>
    </source>
</evidence>
<sequence>MDELLTKGLTYILAALINIAVGYVIVFLRKHKVIKELEAHKELVNIAVVAIQQAYETLDGNEKFELAKDWIVSMANSKGLKITDKEIEFLIDSAVKELKVEFGDEWKKVVN</sequence>
<keyword evidence="1" id="KW-1133">Transmembrane helix</keyword>
<dbReference type="InterPro" id="IPR010026">
    <property type="entry name" value="Phage_holin_LL-H"/>
</dbReference>
<dbReference type="Pfam" id="PF09682">
    <property type="entry name" value="Phage_holin_6_1"/>
    <property type="match status" value="1"/>
</dbReference>
<dbReference type="EMBL" id="SJTH01000056">
    <property type="protein sequence ID" value="TCJ01605.1"/>
    <property type="molecule type" value="Genomic_DNA"/>
</dbReference>